<evidence type="ECO:0000256" key="1">
    <source>
        <dbReference type="ARBA" id="ARBA00022793"/>
    </source>
</evidence>
<protein>
    <submittedName>
        <fullName evidence="6">Phosphonopyruvate decarboxylase</fullName>
        <ecNumber evidence="6">4.1.1.82</ecNumber>
    </submittedName>
</protein>
<organism evidence="6 7">
    <name type="scientific">Butyricimonas hominis</name>
    <dbReference type="NCBI Taxonomy" id="2763032"/>
    <lineage>
        <taxon>Bacteria</taxon>
        <taxon>Pseudomonadati</taxon>
        <taxon>Bacteroidota</taxon>
        <taxon>Bacteroidia</taxon>
        <taxon>Bacteroidales</taxon>
        <taxon>Odoribacteraceae</taxon>
        <taxon>Butyricimonas</taxon>
    </lineage>
</organism>
<keyword evidence="2" id="KW-0786">Thiamine pyrophosphate</keyword>
<dbReference type="PANTHER" id="PTHR42818:SF1">
    <property type="entry name" value="SULFOPYRUVATE DECARBOXYLASE"/>
    <property type="match status" value="1"/>
</dbReference>
<dbReference type="InterPro" id="IPR029061">
    <property type="entry name" value="THDP-binding"/>
</dbReference>
<dbReference type="InterPro" id="IPR017684">
    <property type="entry name" value="Phosphono-pyrv_decarboxylase"/>
</dbReference>
<dbReference type="EC" id="4.1.1.82" evidence="6"/>
<keyword evidence="3 6" id="KW-0456">Lyase</keyword>
<evidence type="ECO:0000259" key="4">
    <source>
        <dbReference type="Pfam" id="PF02775"/>
    </source>
</evidence>
<feature type="domain" description="Thiamine pyrophosphate enzyme N-terminal TPP-binding" evidence="5">
    <location>
        <begin position="8"/>
        <end position="120"/>
    </location>
</feature>
<dbReference type="PANTHER" id="PTHR42818">
    <property type="entry name" value="SULFOPYRUVATE DECARBOXYLASE SUBUNIT ALPHA"/>
    <property type="match status" value="1"/>
</dbReference>
<dbReference type="Gene3D" id="3.40.50.970">
    <property type="match status" value="2"/>
</dbReference>
<dbReference type="InterPro" id="IPR011766">
    <property type="entry name" value="TPP_enzyme_TPP-bd"/>
</dbReference>
<feature type="domain" description="Thiamine pyrophosphate enzyme TPP-binding" evidence="4">
    <location>
        <begin position="208"/>
        <end position="345"/>
    </location>
</feature>
<dbReference type="Pfam" id="PF02776">
    <property type="entry name" value="TPP_enzyme_N"/>
    <property type="match status" value="1"/>
</dbReference>
<dbReference type="GO" id="GO:0033980">
    <property type="term" value="F:phosphonopyruvate decarboxylase activity"/>
    <property type="evidence" value="ECO:0007669"/>
    <property type="project" value="UniProtKB-EC"/>
</dbReference>
<dbReference type="Proteomes" id="UP000646484">
    <property type="component" value="Unassembled WGS sequence"/>
</dbReference>
<evidence type="ECO:0000256" key="2">
    <source>
        <dbReference type="ARBA" id="ARBA00023052"/>
    </source>
</evidence>
<evidence type="ECO:0000313" key="7">
    <source>
        <dbReference type="Proteomes" id="UP000646484"/>
    </source>
</evidence>
<dbReference type="InterPro" id="IPR051818">
    <property type="entry name" value="TPP_dependent_decarboxylase"/>
</dbReference>
<evidence type="ECO:0000256" key="3">
    <source>
        <dbReference type="ARBA" id="ARBA00023239"/>
    </source>
</evidence>
<proteinExistence type="predicted"/>
<comment type="caution">
    <text evidence="6">The sequence shown here is derived from an EMBL/GenBank/DDBJ whole genome shotgun (WGS) entry which is preliminary data.</text>
</comment>
<gene>
    <name evidence="6" type="primary">aepY</name>
    <name evidence="6" type="ORF">H8S64_12425</name>
</gene>
<dbReference type="Pfam" id="PF02775">
    <property type="entry name" value="TPP_enzyme_C"/>
    <property type="match status" value="1"/>
</dbReference>
<dbReference type="CDD" id="cd03371">
    <property type="entry name" value="TPP_PpyrDC"/>
    <property type="match status" value="1"/>
</dbReference>
<accession>A0ABR7D1T4</accession>
<reference evidence="6 7" key="1">
    <citation type="submission" date="2020-08" db="EMBL/GenBank/DDBJ databases">
        <title>Genome public.</title>
        <authorList>
            <person name="Liu C."/>
            <person name="Sun Q."/>
        </authorList>
    </citation>
    <scope>NUCLEOTIDE SEQUENCE [LARGE SCALE GENOMIC DNA]</scope>
    <source>
        <strain evidence="6 7">NSJ-56</strain>
    </source>
</reference>
<dbReference type="RefSeq" id="WP_186976644.1">
    <property type="nucleotide sequence ID" value="NZ_JACOOH010000005.1"/>
</dbReference>
<sequence length="376" mass="41665">MVDVKKVYDAFIAQGVDFFTGVPDSLLQSICAYITDFTPEEKNLIAANEGAAVGVAAGYYLATGKIPLVYMQNSGLGNAINPLLSLVDEKVYKLPMLFMVGWRGEPGIKDEPQHKKQGEVTIALLEAMQIPYTILDEREELALQQIQNAIVQVKNESISHVLLIRKGLFGKYKLQKEVENDYPLSREEALKITVAHLKERDIVVSTTGKLSRELYEYRTALGQGHARDFLTVGSMGHASSIALGIAIEKTDREVFCFDGDGAFIMHMGAISNIGELAPMNYRHFVFNNGAHESVGGQPTVAFYLDIPAVAKACGYKHVFVAKTKDELERILMNIREVKGPMLLEIRVRIDSRGDLGRPATSPVENKHDFMNFLKNG</sequence>
<dbReference type="InterPro" id="IPR012001">
    <property type="entry name" value="Thiamin_PyroP_enz_TPP-bd_dom"/>
</dbReference>
<dbReference type="EMBL" id="JACOOH010000005">
    <property type="protein sequence ID" value="MBC5621905.1"/>
    <property type="molecule type" value="Genomic_DNA"/>
</dbReference>
<dbReference type="NCBIfam" id="TIGR03297">
    <property type="entry name" value="Ppyr-DeCO2ase"/>
    <property type="match status" value="1"/>
</dbReference>
<dbReference type="CDD" id="cd07035">
    <property type="entry name" value="TPP_PYR_POX_like"/>
    <property type="match status" value="1"/>
</dbReference>
<keyword evidence="7" id="KW-1185">Reference proteome</keyword>
<evidence type="ECO:0000313" key="6">
    <source>
        <dbReference type="EMBL" id="MBC5621905.1"/>
    </source>
</evidence>
<keyword evidence="1" id="KW-0210">Decarboxylase</keyword>
<name>A0ABR7D1T4_9BACT</name>
<evidence type="ECO:0000259" key="5">
    <source>
        <dbReference type="Pfam" id="PF02776"/>
    </source>
</evidence>
<dbReference type="SUPFAM" id="SSF52518">
    <property type="entry name" value="Thiamin diphosphate-binding fold (THDP-binding)"/>
    <property type="match status" value="2"/>
</dbReference>